<dbReference type="InterPro" id="IPR050399">
    <property type="entry name" value="HPr"/>
</dbReference>
<dbReference type="KEGG" id="mpe:MYPE2800"/>
<name>Q8EWC4_MALP2</name>
<dbReference type="CDD" id="cd00367">
    <property type="entry name" value="PTS-HPr_like"/>
    <property type="match status" value="1"/>
</dbReference>
<dbReference type="AlphaFoldDB" id="Q8EWC4"/>
<organism evidence="7 8">
    <name type="scientific">Malacoplasma penetrans (strain HF-2)</name>
    <name type="common">Mycoplasma penetrans</name>
    <dbReference type="NCBI Taxonomy" id="272633"/>
    <lineage>
        <taxon>Bacteria</taxon>
        <taxon>Bacillati</taxon>
        <taxon>Mycoplasmatota</taxon>
        <taxon>Mycoplasmoidales</taxon>
        <taxon>Mycoplasmoidaceae</taxon>
        <taxon>Malacoplasma</taxon>
    </lineage>
</organism>
<evidence type="ECO:0000256" key="5">
    <source>
        <dbReference type="ARBA" id="ARBA00022683"/>
    </source>
</evidence>
<dbReference type="HOGENOM" id="CLU_136230_2_0_14"/>
<dbReference type="PROSITE" id="PS51350">
    <property type="entry name" value="PTS_HPR_DOM"/>
    <property type="match status" value="1"/>
</dbReference>
<dbReference type="eggNOG" id="COG1925">
    <property type="taxonomic scope" value="Bacteria"/>
</dbReference>
<dbReference type="SUPFAM" id="SSF55594">
    <property type="entry name" value="HPr-like"/>
    <property type="match status" value="1"/>
</dbReference>
<dbReference type="PRINTS" id="PR00107">
    <property type="entry name" value="PHOSPHOCPHPR"/>
</dbReference>
<evidence type="ECO:0000313" key="7">
    <source>
        <dbReference type="EMBL" id="BAC44072.1"/>
    </source>
</evidence>
<comment type="function">
    <text evidence="1">General (non sugar-specific) component of the phosphoenolpyruvate-dependent sugar phosphotransferase system (sugar PTS). This major carbohydrate active-transport system catalyzes the phosphorylation of incoming sugar substrates concomitantly with their translocation across the cell membrane. The phosphoryl group from phosphoenolpyruvate (PEP) is transferred to the phosphoryl carrier protein HPr by enzyme I. Phospho-HPr then transfers it to the PTS EIIA domain.</text>
</comment>
<evidence type="ECO:0000256" key="4">
    <source>
        <dbReference type="ARBA" id="ARBA00022490"/>
    </source>
</evidence>
<dbReference type="InterPro" id="IPR001020">
    <property type="entry name" value="PTS_HPr_His_P_site"/>
</dbReference>
<dbReference type="RefSeq" id="WP_011077108.1">
    <property type="nucleotide sequence ID" value="NC_004432.1"/>
</dbReference>
<evidence type="ECO:0000256" key="2">
    <source>
        <dbReference type="ARBA" id="ARBA00004496"/>
    </source>
</evidence>
<evidence type="ECO:0000313" key="8">
    <source>
        <dbReference type="Proteomes" id="UP000002522"/>
    </source>
</evidence>
<feature type="domain" description="HPr" evidence="6">
    <location>
        <begin position="1"/>
        <end position="87"/>
    </location>
</feature>
<dbReference type="STRING" id="272633.gene:10731383"/>
<evidence type="ECO:0000259" key="6">
    <source>
        <dbReference type="PROSITE" id="PS51350"/>
    </source>
</evidence>
<dbReference type="NCBIfam" id="TIGR01003">
    <property type="entry name" value="PTS_HPr_family"/>
    <property type="match status" value="1"/>
</dbReference>
<dbReference type="InterPro" id="IPR035895">
    <property type="entry name" value="HPr-like_sf"/>
</dbReference>
<evidence type="ECO:0000256" key="3">
    <source>
        <dbReference type="ARBA" id="ARBA00020422"/>
    </source>
</evidence>
<accession>Q8EWC4</accession>
<dbReference type="FunCoup" id="Q8EWC4">
    <property type="interactions" value="91"/>
</dbReference>
<dbReference type="PANTHER" id="PTHR33705:SF2">
    <property type="entry name" value="PHOSPHOCARRIER PROTEIN NPR"/>
    <property type="match status" value="1"/>
</dbReference>
<comment type="subcellular location">
    <subcellularLocation>
        <location evidence="2">Cytoplasm</location>
    </subcellularLocation>
</comment>
<dbReference type="InterPro" id="IPR000032">
    <property type="entry name" value="HPr-like"/>
</dbReference>
<reference evidence="7 8" key="1">
    <citation type="journal article" date="2002" name="Nucleic Acids Res.">
        <title>The complete genomic sequence of Mycoplasma penetrans, an intracellular bacterial pathogen in humans.</title>
        <authorList>
            <person name="Sasaki Y."/>
            <person name="Ishikawa J."/>
            <person name="Yamashita A."/>
            <person name="Oshima K."/>
            <person name="Kenri T."/>
            <person name="Furuya K."/>
            <person name="Yoshino C."/>
            <person name="Horino A."/>
            <person name="Shiba T."/>
            <person name="Sasaki T."/>
            <person name="Hattori M."/>
        </authorList>
    </citation>
    <scope>NUCLEOTIDE SEQUENCE [LARGE SCALE GENOMIC DNA]</scope>
    <source>
        <strain evidence="7 8">HF-2</strain>
    </source>
</reference>
<dbReference type="GO" id="GO:0005737">
    <property type="term" value="C:cytoplasm"/>
    <property type="evidence" value="ECO:0007669"/>
    <property type="project" value="UniProtKB-SubCell"/>
</dbReference>
<protein>
    <recommendedName>
        <fullName evidence="3">Phosphocarrier protein HPr</fullName>
    </recommendedName>
</protein>
<dbReference type="Gene3D" id="3.30.1340.10">
    <property type="entry name" value="HPr-like"/>
    <property type="match status" value="1"/>
</dbReference>
<dbReference type="PANTHER" id="PTHR33705">
    <property type="entry name" value="PHOSPHOCARRIER PROTEIN HPR"/>
    <property type="match status" value="1"/>
</dbReference>
<dbReference type="InParanoid" id="Q8EWC4"/>
<keyword evidence="5" id="KW-0598">Phosphotransferase system</keyword>
<proteinExistence type="predicted"/>
<keyword evidence="8" id="KW-1185">Reference proteome</keyword>
<keyword evidence="4" id="KW-0963">Cytoplasm</keyword>
<gene>
    <name evidence="7" type="ordered locus">MYPE2800</name>
</gene>
<dbReference type="GO" id="GO:0009401">
    <property type="term" value="P:phosphoenolpyruvate-dependent sugar phosphotransferase system"/>
    <property type="evidence" value="ECO:0007669"/>
    <property type="project" value="UniProtKB-KW"/>
</dbReference>
<dbReference type="PROSITE" id="PS00369">
    <property type="entry name" value="PTS_HPR_HIS"/>
    <property type="match status" value="1"/>
</dbReference>
<dbReference type="EMBL" id="BA000026">
    <property type="protein sequence ID" value="BAC44072.1"/>
    <property type="molecule type" value="Genomic_DNA"/>
</dbReference>
<dbReference type="Proteomes" id="UP000002522">
    <property type="component" value="Chromosome"/>
</dbReference>
<sequence length="87" mass="9189">MKSINVTIIDPIGIHARPASMISSTAAKFQSSVTFKNGEKSANAKSVINLMALSAKQGNSIEIAVDGADEDAAIEAIKKVMEEEKLI</sequence>
<dbReference type="Pfam" id="PF00381">
    <property type="entry name" value="PTS-HPr"/>
    <property type="match status" value="1"/>
</dbReference>
<evidence type="ECO:0000256" key="1">
    <source>
        <dbReference type="ARBA" id="ARBA00003681"/>
    </source>
</evidence>